<keyword evidence="11 14" id="KW-1133">Transmembrane helix</keyword>
<evidence type="ECO:0000256" key="11">
    <source>
        <dbReference type="ARBA" id="ARBA00022989"/>
    </source>
</evidence>
<dbReference type="STRING" id="630515.SAMN04489812_5886"/>
<dbReference type="InterPro" id="IPR003661">
    <property type="entry name" value="HisK_dim/P_dom"/>
</dbReference>
<evidence type="ECO:0000256" key="13">
    <source>
        <dbReference type="SAM" id="MobiDB-lite"/>
    </source>
</evidence>
<dbReference type="GO" id="GO:0000155">
    <property type="term" value="F:phosphorelay sensor kinase activity"/>
    <property type="evidence" value="ECO:0007669"/>
    <property type="project" value="InterPro"/>
</dbReference>
<evidence type="ECO:0000256" key="2">
    <source>
        <dbReference type="ARBA" id="ARBA00004651"/>
    </source>
</evidence>
<dbReference type="Gene3D" id="1.10.287.130">
    <property type="match status" value="1"/>
</dbReference>
<keyword evidence="7 14" id="KW-0812">Transmembrane</keyword>
<dbReference type="SUPFAM" id="SSF55874">
    <property type="entry name" value="ATPase domain of HSP90 chaperone/DNA topoisomerase II/histidine kinase"/>
    <property type="match status" value="1"/>
</dbReference>
<dbReference type="InterPro" id="IPR003594">
    <property type="entry name" value="HATPase_dom"/>
</dbReference>
<dbReference type="GO" id="GO:0005886">
    <property type="term" value="C:plasma membrane"/>
    <property type="evidence" value="ECO:0007669"/>
    <property type="project" value="UniProtKB-SubCell"/>
</dbReference>
<dbReference type="SMART" id="SM00388">
    <property type="entry name" value="HisKA"/>
    <property type="match status" value="1"/>
</dbReference>
<comment type="catalytic activity">
    <reaction evidence="1">
        <text>ATP + protein L-histidine = ADP + protein N-phospho-L-histidine.</text>
        <dbReference type="EC" id="2.7.13.3"/>
    </reaction>
</comment>
<keyword evidence="9 17" id="KW-0418">Kinase</keyword>
<keyword evidence="5" id="KW-0597">Phosphoprotein</keyword>
<evidence type="ECO:0000256" key="5">
    <source>
        <dbReference type="ARBA" id="ARBA00022553"/>
    </source>
</evidence>
<dbReference type="Proteomes" id="UP000199103">
    <property type="component" value="Chromosome I"/>
</dbReference>
<dbReference type="RefSeq" id="WP_091530769.1">
    <property type="nucleotide sequence ID" value="NZ_LT629772.1"/>
</dbReference>
<dbReference type="InterPro" id="IPR036890">
    <property type="entry name" value="HATPase_C_sf"/>
</dbReference>
<evidence type="ECO:0000256" key="6">
    <source>
        <dbReference type="ARBA" id="ARBA00022679"/>
    </source>
</evidence>
<evidence type="ECO:0000313" key="18">
    <source>
        <dbReference type="Proteomes" id="UP000199103"/>
    </source>
</evidence>
<dbReference type="GO" id="GO:0005524">
    <property type="term" value="F:ATP binding"/>
    <property type="evidence" value="ECO:0007669"/>
    <property type="project" value="UniProtKB-KW"/>
</dbReference>
<dbReference type="PROSITE" id="PS50885">
    <property type="entry name" value="HAMP"/>
    <property type="match status" value="1"/>
</dbReference>
<keyword evidence="14" id="KW-0472">Membrane</keyword>
<dbReference type="OrthoDB" id="9813151at2"/>
<dbReference type="EMBL" id="LT629772">
    <property type="protein sequence ID" value="SDT44535.1"/>
    <property type="molecule type" value="Genomic_DNA"/>
</dbReference>
<feature type="domain" description="Histidine kinase" evidence="15">
    <location>
        <begin position="230"/>
        <end position="430"/>
    </location>
</feature>
<keyword evidence="4" id="KW-1003">Cell membrane</keyword>
<evidence type="ECO:0000256" key="8">
    <source>
        <dbReference type="ARBA" id="ARBA00022741"/>
    </source>
</evidence>
<dbReference type="CDD" id="cd00082">
    <property type="entry name" value="HisKA"/>
    <property type="match status" value="1"/>
</dbReference>
<dbReference type="SMART" id="SM00304">
    <property type="entry name" value="HAMP"/>
    <property type="match status" value="1"/>
</dbReference>
<evidence type="ECO:0000259" key="15">
    <source>
        <dbReference type="PROSITE" id="PS50109"/>
    </source>
</evidence>
<protein>
    <recommendedName>
        <fullName evidence="3">histidine kinase</fullName>
        <ecNumber evidence="3">2.7.13.3</ecNumber>
    </recommendedName>
</protein>
<evidence type="ECO:0000256" key="10">
    <source>
        <dbReference type="ARBA" id="ARBA00022840"/>
    </source>
</evidence>
<gene>
    <name evidence="17" type="ORF">SAMN04489812_5886</name>
</gene>
<dbReference type="CDD" id="cd00075">
    <property type="entry name" value="HATPase"/>
    <property type="match status" value="1"/>
</dbReference>
<feature type="domain" description="HAMP" evidence="16">
    <location>
        <begin position="154"/>
        <end position="222"/>
    </location>
</feature>
<dbReference type="PANTHER" id="PTHR44936:SF9">
    <property type="entry name" value="SENSOR PROTEIN CREC"/>
    <property type="match status" value="1"/>
</dbReference>
<dbReference type="PANTHER" id="PTHR44936">
    <property type="entry name" value="SENSOR PROTEIN CREC"/>
    <property type="match status" value="1"/>
</dbReference>
<name>A0A1H2AEV9_9ACTN</name>
<evidence type="ECO:0000256" key="14">
    <source>
        <dbReference type="SAM" id="Phobius"/>
    </source>
</evidence>
<dbReference type="AlphaFoldDB" id="A0A1H2AEV9"/>
<dbReference type="InterPro" id="IPR050980">
    <property type="entry name" value="2C_sensor_his_kinase"/>
</dbReference>
<keyword evidence="12" id="KW-0902">Two-component regulatory system</keyword>
<dbReference type="Gene3D" id="6.10.340.10">
    <property type="match status" value="1"/>
</dbReference>
<dbReference type="InterPro" id="IPR003660">
    <property type="entry name" value="HAMP_dom"/>
</dbReference>
<proteinExistence type="predicted"/>
<dbReference type="EC" id="2.7.13.3" evidence="3"/>
<dbReference type="SUPFAM" id="SSF47384">
    <property type="entry name" value="Homodimeric domain of signal transducing histidine kinase"/>
    <property type="match status" value="1"/>
</dbReference>
<evidence type="ECO:0000256" key="12">
    <source>
        <dbReference type="ARBA" id="ARBA00023012"/>
    </source>
</evidence>
<evidence type="ECO:0000256" key="9">
    <source>
        <dbReference type="ARBA" id="ARBA00022777"/>
    </source>
</evidence>
<keyword evidence="6" id="KW-0808">Transferase</keyword>
<feature type="transmembrane region" description="Helical" evidence="14">
    <location>
        <begin position="12"/>
        <end position="37"/>
    </location>
</feature>
<evidence type="ECO:0000256" key="7">
    <source>
        <dbReference type="ARBA" id="ARBA00022692"/>
    </source>
</evidence>
<evidence type="ECO:0000256" key="1">
    <source>
        <dbReference type="ARBA" id="ARBA00000085"/>
    </source>
</evidence>
<dbReference type="Pfam" id="PF02518">
    <property type="entry name" value="HATPase_c"/>
    <property type="match status" value="1"/>
</dbReference>
<dbReference type="PROSITE" id="PS50109">
    <property type="entry name" value="HIS_KIN"/>
    <property type="match status" value="1"/>
</dbReference>
<dbReference type="Pfam" id="PF00512">
    <property type="entry name" value="HisKA"/>
    <property type="match status" value="1"/>
</dbReference>
<keyword evidence="18" id="KW-1185">Reference proteome</keyword>
<dbReference type="Gene3D" id="3.30.565.10">
    <property type="entry name" value="Histidine kinase-like ATPase, C-terminal domain"/>
    <property type="match status" value="1"/>
</dbReference>
<keyword evidence="10" id="KW-0067">ATP-binding</keyword>
<keyword evidence="8" id="KW-0547">Nucleotide-binding</keyword>
<evidence type="ECO:0000256" key="4">
    <source>
        <dbReference type="ARBA" id="ARBA00022475"/>
    </source>
</evidence>
<organism evidence="17 18">
    <name type="scientific">Microlunatus soli</name>
    <dbReference type="NCBI Taxonomy" id="630515"/>
    <lineage>
        <taxon>Bacteria</taxon>
        <taxon>Bacillati</taxon>
        <taxon>Actinomycetota</taxon>
        <taxon>Actinomycetes</taxon>
        <taxon>Propionibacteriales</taxon>
        <taxon>Propionibacteriaceae</taxon>
        <taxon>Microlunatus</taxon>
    </lineage>
</organism>
<sequence length="447" mass="46801">MAAATLHPGLRVRIAATIACIVVAAVAILTLAVHFLVIQNRIDQQREAANTNLIAAMGIYRSTGFKSFDAELNDPRVPADLRTALTHDGAHGTDISGGQTRVVWAAGRVGDDLLSIRTTFPAVDASVQAVDRALLIAGIGTAIAATIGGALSANGLSRRLRLAARTARGIAATATGTTSSATLLPDNGERSLRAAVGPGEDEVGDLADAVDAMANRLAARLRAEQRITADVAHDLRTPLTGLTTAAALLDDSRPSEMIRDRANAMASLVEELLEIARLDSGVETAQLEWVRVSDVVTRAVQRGVSKGEYPVEALTVRPDADTVTVLTDARRLERVLSNLIRNALQHGQPPIVIEASGGRIVVTDNGQGFGKDFLATGPQRFHRSSASRGGGHGLGLIIASGQASVLGGRLYFDNAPGSGARVTIELPTAPPGQERPPGQQEVDTVRR</sequence>
<feature type="region of interest" description="Disordered" evidence="13">
    <location>
        <begin position="422"/>
        <end position="447"/>
    </location>
</feature>
<dbReference type="InterPro" id="IPR005467">
    <property type="entry name" value="His_kinase_dom"/>
</dbReference>
<evidence type="ECO:0000313" key="17">
    <source>
        <dbReference type="EMBL" id="SDT44535.1"/>
    </source>
</evidence>
<accession>A0A1H2AEV9</accession>
<evidence type="ECO:0000259" key="16">
    <source>
        <dbReference type="PROSITE" id="PS50885"/>
    </source>
</evidence>
<dbReference type="SMART" id="SM00387">
    <property type="entry name" value="HATPase_c"/>
    <property type="match status" value="1"/>
</dbReference>
<dbReference type="InterPro" id="IPR036097">
    <property type="entry name" value="HisK_dim/P_sf"/>
</dbReference>
<reference evidence="17 18" key="1">
    <citation type="submission" date="2016-10" db="EMBL/GenBank/DDBJ databases">
        <authorList>
            <person name="de Groot N.N."/>
        </authorList>
    </citation>
    <scope>NUCLEOTIDE SEQUENCE [LARGE SCALE GENOMIC DNA]</scope>
    <source>
        <strain evidence="17 18">DSM 21800</strain>
    </source>
</reference>
<evidence type="ECO:0000256" key="3">
    <source>
        <dbReference type="ARBA" id="ARBA00012438"/>
    </source>
</evidence>
<comment type="subcellular location">
    <subcellularLocation>
        <location evidence="2">Cell membrane</location>
        <topology evidence="2">Multi-pass membrane protein</topology>
    </subcellularLocation>
</comment>